<evidence type="ECO:0000313" key="2">
    <source>
        <dbReference type="Proteomes" id="UP000789396"/>
    </source>
</evidence>
<organism evidence="1 2">
    <name type="scientific">Racocetra fulgida</name>
    <dbReference type="NCBI Taxonomy" id="60492"/>
    <lineage>
        <taxon>Eukaryota</taxon>
        <taxon>Fungi</taxon>
        <taxon>Fungi incertae sedis</taxon>
        <taxon>Mucoromycota</taxon>
        <taxon>Glomeromycotina</taxon>
        <taxon>Glomeromycetes</taxon>
        <taxon>Diversisporales</taxon>
        <taxon>Gigasporaceae</taxon>
        <taxon>Racocetra</taxon>
    </lineage>
</organism>
<evidence type="ECO:0000313" key="1">
    <source>
        <dbReference type="EMBL" id="CAG8781302.1"/>
    </source>
</evidence>
<name>A0A9N9JIS0_9GLOM</name>
<dbReference type="Proteomes" id="UP000789396">
    <property type="component" value="Unassembled WGS sequence"/>
</dbReference>
<feature type="non-terminal residue" evidence="1">
    <location>
        <position position="1"/>
    </location>
</feature>
<proteinExistence type="predicted"/>
<reference evidence="1" key="1">
    <citation type="submission" date="2021-06" db="EMBL/GenBank/DDBJ databases">
        <authorList>
            <person name="Kallberg Y."/>
            <person name="Tangrot J."/>
            <person name="Rosling A."/>
        </authorList>
    </citation>
    <scope>NUCLEOTIDE SEQUENCE</scope>
    <source>
        <strain evidence="1">IN212</strain>
    </source>
</reference>
<protein>
    <submittedName>
        <fullName evidence="1">17365_t:CDS:1</fullName>
    </submittedName>
</protein>
<dbReference type="AlphaFoldDB" id="A0A9N9JIS0"/>
<comment type="caution">
    <text evidence="1">The sequence shown here is derived from an EMBL/GenBank/DDBJ whole genome shotgun (WGS) entry which is preliminary data.</text>
</comment>
<dbReference type="EMBL" id="CAJVPZ010053032">
    <property type="protein sequence ID" value="CAG8781302.1"/>
    <property type="molecule type" value="Genomic_DNA"/>
</dbReference>
<gene>
    <name evidence="1" type="ORF">RFULGI_LOCUS15854</name>
</gene>
<feature type="non-terminal residue" evidence="1">
    <location>
        <position position="73"/>
    </location>
</feature>
<keyword evidence="2" id="KW-1185">Reference proteome</keyword>
<accession>A0A9N9JIS0</accession>
<sequence length="73" mass="8747">DEHIKYHITKKYNLLNTNESFNLENEDTLDEELLEDLEDDIMKTIENIDKFNNNDEMKQLVNVVHNILKLQTI</sequence>